<protein>
    <submittedName>
        <fullName evidence="9">ABC transporter permease</fullName>
    </submittedName>
</protein>
<keyword evidence="2" id="KW-1003">Cell membrane</keyword>
<dbReference type="PANTHER" id="PTHR30572">
    <property type="entry name" value="MEMBRANE COMPONENT OF TRANSPORTER-RELATED"/>
    <property type="match status" value="1"/>
</dbReference>
<feature type="transmembrane region" description="Helical" evidence="7">
    <location>
        <begin position="301"/>
        <end position="320"/>
    </location>
</feature>
<comment type="similarity">
    <text evidence="6">Belongs to the ABC-4 integral membrane protein family.</text>
</comment>
<accession>A0AA42BW60</accession>
<evidence type="ECO:0000256" key="4">
    <source>
        <dbReference type="ARBA" id="ARBA00022989"/>
    </source>
</evidence>
<evidence type="ECO:0000256" key="3">
    <source>
        <dbReference type="ARBA" id="ARBA00022692"/>
    </source>
</evidence>
<feature type="transmembrane region" description="Helical" evidence="7">
    <location>
        <begin position="211"/>
        <end position="230"/>
    </location>
</feature>
<dbReference type="GO" id="GO:0022857">
    <property type="term" value="F:transmembrane transporter activity"/>
    <property type="evidence" value="ECO:0007669"/>
    <property type="project" value="TreeGrafter"/>
</dbReference>
<feature type="transmembrane region" description="Helical" evidence="7">
    <location>
        <begin position="236"/>
        <end position="259"/>
    </location>
</feature>
<dbReference type="PANTHER" id="PTHR30572:SF4">
    <property type="entry name" value="ABC TRANSPORTER PERMEASE YTRF"/>
    <property type="match status" value="1"/>
</dbReference>
<reference evidence="9" key="1">
    <citation type="submission" date="2022-08" db="EMBL/GenBank/DDBJ databases">
        <authorList>
            <person name="Deng Y."/>
            <person name="Han X.-F."/>
            <person name="Zhang Y.-Q."/>
        </authorList>
    </citation>
    <scope>NUCLEOTIDE SEQUENCE</scope>
    <source>
        <strain evidence="9">CPCC 203407</strain>
    </source>
</reference>
<dbReference type="InterPro" id="IPR050250">
    <property type="entry name" value="Macrolide_Exporter_MacB"/>
</dbReference>
<comment type="subcellular location">
    <subcellularLocation>
        <location evidence="1">Cell membrane</location>
        <topology evidence="1">Multi-pass membrane protein</topology>
    </subcellularLocation>
</comment>
<evidence type="ECO:0000256" key="7">
    <source>
        <dbReference type="SAM" id="Phobius"/>
    </source>
</evidence>
<feature type="transmembrane region" description="Helical" evidence="7">
    <location>
        <begin position="340"/>
        <end position="364"/>
    </location>
</feature>
<dbReference type="RefSeq" id="WP_259526021.1">
    <property type="nucleotide sequence ID" value="NZ_JANLCK010000003.1"/>
</dbReference>
<feature type="transmembrane region" description="Helical" evidence="7">
    <location>
        <begin position="117"/>
        <end position="144"/>
    </location>
</feature>
<proteinExistence type="inferred from homology"/>
<feature type="transmembrane region" description="Helical" evidence="7">
    <location>
        <begin position="402"/>
        <end position="420"/>
    </location>
</feature>
<dbReference type="InterPro" id="IPR003838">
    <property type="entry name" value="ABC3_permease_C"/>
</dbReference>
<feature type="transmembrane region" description="Helical" evidence="7">
    <location>
        <begin position="440"/>
        <end position="462"/>
    </location>
</feature>
<keyword evidence="10" id="KW-1185">Reference proteome</keyword>
<evidence type="ECO:0000256" key="5">
    <source>
        <dbReference type="ARBA" id="ARBA00023136"/>
    </source>
</evidence>
<keyword evidence="3 7" id="KW-0812">Transmembrane</keyword>
<feature type="domain" description="ABC3 transporter permease C-terminal" evidence="8">
    <location>
        <begin position="67"/>
        <end position="187"/>
    </location>
</feature>
<feature type="transmembrane region" description="Helical" evidence="7">
    <location>
        <begin position="156"/>
        <end position="178"/>
    </location>
</feature>
<dbReference type="Pfam" id="PF02687">
    <property type="entry name" value="FtsX"/>
    <property type="match status" value="2"/>
</dbReference>
<evidence type="ECO:0000256" key="1">
    <source>
        <dbReference type="ARBA" id="ARBA00004651"/>
    </source>
</evidence>
<dbReference type="Proteomes" id="UP001165587">
    <property type="component" value="Unassembled WGS sequence"/>
</dbReference>
<keyword evidence="5 7" id="KW-0472">Membrane</keyword>
<dbReference type="GO" id="GO:0005886">
    <property type="term" value="C:plasma membrane"/>
    <property type="evidence" value="ECO:0007669"/>
    <property type="project" value="UniProtKB-SubCell"/>
</dbReference>
<feature type="transmembrane region" description="Helical" evidence="7">
    <location>
        <begin position="58"/>
        <end position="91"/>
    </location>
</feature>
<evidence type="ECO:0000259" key="8">
    <source>
        <dbReference type="Pfam" id="PF02687"/>
    </source>
</evidence>
<evidence type="ECO:0000313" key="9">
    <source>
        <dbReference type="EMBL" id="MCS5725513.1"/>
    </source>
</evidence>
<organism evidence="9 10">
    <name type="scientific">Herbiconiux oxytropis</name>
    <dbReference type="NCBI Taxonomy" id="2970915"/>
    <lineage>
        <taxon>Bacteria</taxon>
        <taxon>Bacillati</taxon>
        <taxon>Actinomycetota</taxon>
        <taxon>Actinomycetes</taxon>
        <taxon>Micrococcales</taxon>
        <taxon>Microbacteriaceae</taxon>
        <taxon>Herbiconiux</taxon>
    </lineage>
</organism>
<keyword evidence="4 7" id="KW-1133">Transmembrane helix</keyword>
<dbReference type="EMBL" id="JANLCK010000003">
    <property type="protein sequence ID" value="MCS5725513.1"/>
    <property type="molecule type" value="Genomic_DNA"/>
</dbReference>
<name>A0AA42BW60_9MICO</name>
<comment type="caution">
    <text evidence="9">The sequence shown here is derived from an EMBL/GenBank/DDBJ whole genome shotgun (WGS) entry which is preliminary data.</text>
</comment>
<dbReference type="AlphaFoldDB" id="A0AA42BW60"/>
<feature type="domain" description="ABC3 transporter permease C-terminal" evidence="8">
    <location>
        <begin position="351"/>
        <end position="472"/>
    </location>
</feature>
<evidence type="ECO:0000256" key="6">
    <source>
        <dbReference type="ARBA" id="ARBA00038076"/>
    </source>
</evidence>
<gene>
    <name evidence="9" type="ORF">N1028_06355</name>
</gene>
<feature type="transmembrane region" description="Helical" evidence="7">
    <location>
        <begin position="21"/>
        <end position="46"/>
    </location>
</feature>
<evidence type="ECO:0000313" key="10">
    <source>
        <dbReference type="Proteomes" id="UP001165587"/>
    </source>
</evidence>
<sequence length="479" mass="48257">MTGSKGIAAARLSAARQHAPSILVAALSAAFGVSLLQITGALAAVIAADDLTGSSSMVALVLAMLGFVFIAIAVYVGAVVTSNTFATIVAGRTRTIALLRLVGASARSRRRAIAREGLAVGVVGSVLGALLGTGVSAALLAVAVAGGHAPALPYDLAPPVVVLPIIAVILTTWLASWVGSRRVLDVSPLQALSGSTELRHEELRGRRGRNAAALALLVLGALLLAAGIVIGSLNPIGILPAVLGGMLSFSGLVLGAGLVMPPALRAVGRILGSRLFGGGAAARLAALNAVRYPERSTRTTIGLVIGVGLVSMFAVAAATYRQVLGSAFDDPEMAAQLDTVITTTVVIFSALLGFSALIAAVGLVNSLSLSVLQRTRELGLLRALGFTAAQLRRMIAVESAQLTAAAVLVGLAVGIFYGWAGAQSLLSSMPGAPAFILPVVPWQLVLGTAVAAALLTLAATVVPSRSATRVSPVRALATE</sequence>
<evidence type="ECO:0000256" key="2">
    <source>
        <dbReference type="ARBA" id="ARBA00022475"/>
    </source>
</evidence>